<feature type="compositionally biased region" description="Low complexity" evidence="6">
    <location>
        <begin position="180"/>
        <end position="192"/>
    </location>
</feature>
<evidence type="ECO:0000259" key="7">
    <source>
        <dbReference type="PROSITE" id="PS50199"/>
    </source>
</evidence>
<dbReference type="InterPro" id="IPR001876">
    <property type="entry name" value="Znf_RanBP2"/>
</dbReference>
<feature type="region of interest" description="Disordered" evidence="6">
    <location>
        <begin position="157"/>
        <end position="202"/>
    </location>
</feature>
<evidence type="ECO:0000256" key="6">
    <source>
        <dbReference type="SAM" id="MobiDB-lite"/>
    </source>
</evidence>
<dbReference type="PROSITE" id="PS50199">
    <property type="entry name" value="ZF_RANBP2_2"/>
    <property type="match status" value="1"/>
</dbReference>
<dbReference type="Proteomes" id="UP001165082">
    <property type="component" value="Unassembled WGS sequence"/>
</dbReference>
<feature type="coiled-coil region" evidence="5">
    <location>
        <begin position="536"/>
        <end position="563"/>
    </location>
</feature>
<proteinExistence type="predicted"/>
<evidence type="ECO:0000256" key="2">
    <source>
        <dbReference type="ARBA" id="ARBA00022771"/>
    </source>
</evidence>
<feature type="domain" description="RanBP2-type" evidence="7">
    <location>
        <begin position="196"/>
        <end position="228"/>
    </location>
</feature>
<dbReference type="PANTHER" id="PTHR33443">
    <property type="entry name" value="ZGC:112980"/>
    <property type="match status" value="1"/>
</dbReference>
<dbReference type="InterPro" id="IPR053234">
    <property type="entry name" value="RPM1_Interactor"/>
</dbReference>
<dbReference type="GO" id="GO:0008270">
    <property type="term" value="F:zinc ion binding"/>
    <property type="evidence" value="ECO:0007669"/>
    <property type="project" value="UniProtKB-KW"/>
</dbReference>
<dbReference type="PANTHER" id="PTHR33443:SF30">
    <property type="entry name" value="SARCOSINE DEHYDROGENASE-2C PROTEIN"/>
    <property type="match status" value="1"/>
</dbReference>
<evidence type="ECO:0000313" key="9">
    <source>
        <dbReference type="Proteomes" id="UP001165082"/>
    </source>
</evidence>
<comment type="caution">
    <text evidence="8">The sequence shown here is derived from an EMBL/GenBank/DDBJ whole genome shotgun (WGS) entry which is preliminary data.</text>
</comment>
<dbReference type="PROSITE" id="PS01358">
    <property type="entry name" value="ZF_RANBP2_1"/>
    <property type="match status" value="1"/>
</dbReference>
<evidence type="ECO:0000256" key="1">
    <source>
        <dbReference type="ARBA" id="ARBA00022723"/>
    </source>
</evidence>
<accession>A0A9W6ZDE2</accession>
<evidence type="ECO:0000256" key="4">
    <source>
        <dbReference type="PROSITE-ProRule" id="PRU00322"/>
    </source>
</evidence>
<reference evidence="8" key="1">
    <citation type="submission" date="2022-07" db="EMBL/GenBank/DDBJ databases">
        <title>Genome analysis of Parmales, a sister group of diatoms, reveals the evolutionary specialization of diatoms from phago-mixotrophs to photoautotrophs.</title>
        <authorList>
            <person name="Ban H."/>
            <person name="Sato S."/>
            <person name="Yoshikawa S."/>
            <person name="Kazumasa Y."/>
            <person name="Nakamura Y."/>
            <person name="Ichinomiya M."/>
            <person name="Saitoh K."/>
            <person name="Sato N."/>
            <person name="Blanc-Mathieu R."/>
            <person name="Endo H."/>
            <person name="Kuwata A."/>
            <person name="Ogata H."/>
        </authorList>
    </citation>
    <scope>NUCLEOTIDE SEQUENCE</scope>
</reference>
<keyword evidence="1" id="KW-0479">Metal-binding</keyword>
<dbReference type="OrthoDB" id="266020at2759"/>
<feature type="region of interest" description="Disordered" evidence="6">
    <location>
        <begin position="311"/>
        <end position="336"/>
    </location>
</feature>
<name>A0A9W6ZDE2_9STRA</name>
<dbReference type="EMBL" id="BRXZ01003315">
    <property type="protein sequence ID" value="GMH52362.1"/>
    <property type="molecule type" value="Genomic_DNA"/>
</dbReference>
<keyword evidence="3" id="KW-0862">Zinc</keyword>
<feature type="region of interest" description="Disordered" evidence="6">
    <location>
        <begin position="1469"/>
        <end position="1488"/>
    </location>
</feature>
<evidence type="ECO:0000313" key="8">
    <source>
        <dbReference type="EMBL" id="GMH52362.1"/>
    </source>
</evidence>
<sequence length="2514" mass="279471">MSTSEERSGEVWKVLEVLYDETIPIASKVKVCFFEEDEDHTLLIARCRKFVGASVDPDETDVSLNDIQTSEPFGSFKSDIFCRNWRYEGSGWEASSNPNVEAWHGDVLHFAAAFLEERLGSGCEEVEDALRHKEFNKKMKALELLILAHYMSPKLQDGNHAEPLSPLPNPNSTPAPAPAPTSSNKRSTSSLSPRGKSKWKSTWSCTNCLNHNEATNFYCEFCSLEQPDPATNDSPIIIDDEIAADKNKVIGKLSSKGNSVEEAIDLISSDEEEEAVDAKGKEGSVKVKVELTPVGFGEADQPPDVIEVERPDWAPPLTTHNDKSKGSATKAPPPSSIVADVEMDDGEELVVLYDNSKNSLDMPHSRCDCIIKPFCKGREDYGNYSSQANIFTASETQKNSQYCPKCYCYVCQTQAPCAMWTKGKLPHSNASARQVGYMRARQFHSDPFKNLVLGCITSGVVDNTSLLHPRVSSLMSDLHSHARSIDRQNESYQIGRQQRTARPFNPLSNMMAQLMGYDEDSEDESGDYVHSFTNLYKTMKKHLEDLESDIDSVKQLLDDDDDAVYKFLTTSMKLLNLMSRFFKVSWELPHRTDRSTVVHRGDPMAKERYEELMKSFETVFAKVALHVRCGGGAKDALSTSLKKISSNLSSADTSIQPFLDLLELQWDSSSPIGVLYSGKFSKKKEKLKALVEAIEADPILSAESLRVKQVRAGMLSEKNLDAETTMFRALIGDYENLVLNELSAASNATGESSTHKAFIYDKFQEHFSCAYENFIKCSEFTVSFTFVVLEEISSLMSSASDMKKKAKDMTKSRYGKFLSMVSSMMLKLHKAQAVTKSLTVFNEERDSTAEKMYVDMLGDLSREFMKWNYFTVTERSCNYPKPLELPLSASQEDAKQFVISNSTIPAGILDLKTAVNLVGSILGCYLHSSNIVNTGGCGRPGCDCGYDEEMGMIGFVGGVIKNMMSNKDYVNIVLVIHSMEAEKKVKPKSVDKVAIKIFNKIWTFPHCLPYSSPDYKKSRKAVAQDRKISFKHLPRSAVTRWLLRVEDSWLDSNSYFLLLMKLLDEGDIEMLRKSVLAFLTIAYEASDETAANAPRKDLMRFRERFTYSCTVSLAELLGDYFLEPLLQAVTVSTDDKTDILGFLLSFEPTPEKVKLAVAHFKSLGGMNKKTKSMISRNCIKSKKSLAVKFEVLLALEAWDEIKPLLFSSDIVGKAESIRSMHKLLRDEVEDGICEAIKQSPKAKEFVVPLLVKWVVASIEAKTDMSKNSKLPASENVYVHVPVGVTHRVGFREHRPISLLFQILEVCNSLAENLGENGVLGVVSISSLVSDALKKMEKCIRGNISSHGTQYHKSPVLCMEAGNPGYTSSCSTKTGLMGYNGFIPPQVLLTVVRISKSGKGTAGTSAELMRVVEDLLPWATNQVMALFRLRYCYNTSNELRGDIDFEAYFSLMVELASIGEGDFDERLEEKGPKLGNPVEWSPPSSGPNAKSRLEILEEKKKAAHDAKGDLKKCFSRRGMFERVILLAFGELRATMGDEISGTLKDSMSGYRESDVGMFEKKIAKPMNDWLGSWGLLSRGLKGVPIPKVSGSTTHRNSFIGPMLSLMYSPRYWDHNVKEVNGIENTRRNHRLAWEEKDLPKDVSRAAEALIHDVDPNPNASSLLKFKVGPAHKVYLEDVKEVVRAYRYSGCSLEVGLLLVRILADMLTDGAAHKALVEYVFGKGLMCLGDLESPKGFDGRPPSENLQNSVYRRPSFTTPHKNPYSSSSINNSDSEKGTPTYMNPQYGQQWFVEAIVDHFKLSKLNGKFNRAHEFVFQYTDIMLLPSEHFLSIFEGSNKPENSKYFTSLRELVGIFSKLKVPKEDENDFLPPLNLLHFIVEPSQRLMDTIREGAATQPEGLIGTEEFFLQCEQINLHKQFLVGNHLRSGSYLDAAIVAEALVQNNPSLEVVDGFLRTLSCDLKPAEVVDALLRMMPYLGWLGGYLGNDGDKMSYDVDMLEGVWEDSPPVKFVLVPGWEGKSLEGTGPARRKVEATTPRSVRLKVLHAIATYRKSLAGICKGVGGKKATKALYLLNEGVDTFEVLVKELGQADADRFAKECAVRMKGVGPEMMLRRFELAGAQGWGVNEPLPSGSGAKECGAAAAASCLRPLNNNRKFTYCLLFHNSFERTEAHPLAPKFSALSLKHKSCAIACASECVFATMFGVGGFAGMRQSGKGPEIKEWHQWHMAKDDILSKIGKAKLNKVGKRQSKLIDPKALSWFEDPSLEKWEKIGDAAKKECAVPVLAQVVEKLLAMDVVENYQWVGVFPPPDSGGGLYLVTEYLEAYWLDWMLILAGEGKAGEELAKKFGRKLAEFGCDLLTGCKVKEKYPAMNSLFGKKYRQNLATLEKVEREACALLAIRDSLDASVESVLKLAFNKLPNMKVGSTRQFTSSAPNFMALYSLNTNASNIPTAFLNESAMKFHVVNLGLLKHFKARLLAYLSDEADRVLGSYLLSNQVSTRVKSTMEGLGGGYGVGG</sequence>
<feature type="compositionally biased region" description="Pro residues" evidence="6">
    <location>
        <begin position="165"/>
        <end position="179"/>
    </location>
</feature>
<feature type="compositionally biased region" description="Polar residues" evidence="6">
    <location>
        <begin position="1742"/>
        <end position="1762"/>
    </location>
</feature>
<keyword evidence="2 4" id="KW-0863">Zinc-finger</keyword>
<organism evidence="8 9">
    <name type="scientific">Triparma retinervis</name>
    <dbReference type="NCBI Taxonomy" id="2557542"/>
    <lineage>
        <taxon>Eukaryota</taxon>
        <taxon>Sar</taxon>
        <taxon>Stramenopiles</taxon>
        <taxon>Ochrophyta</taxon>
        <taxon>Bolidophyceae</taxon>
        <taxon>Parmales</taxon>
        <taxon>Triparmaceae</taxon>
        <taxon>Triparma</taxon>
    </lineage>
</organism>
<keyword evidence="5" id="KW-0175">Coiled coil</keyword>
<evidence type="ECO:0000256" key="3">
    <source>
        <dbReference type="ARBA" id="ARBA00022833"/>
    </source>
</evidence>
<keyword evidence="9" id="KW-1185">Reference proteome</keyword>
<feature type="region of interest" description="Disordered" evidence="6">
    <location>
        <begin position="1735"/>
        <end position="1778"/>
    </location>
</feature>
<gene>
    <name evidence="8" type="ORF">TrRE_jg3648</name>
</gene>
<protein>
    <recommendedName>
        <fullName evidence="7">RanBP2-type domain-containing protein</fullName>
    </recommendedName>
</protein>
<evidence type="ECO:0000256" key="5">
    <source>
        <dbReference type="SAM" id="Coils"/>
    </source>
</evidence>